<proteinExistence type="predicted"/>
<evidence type="ECO:0000313" key="2">
    <source>
        <dbReference type="EMBL" id="MCM2534748.1"/>
    </source>
</evidence>
<keyword evidence="3" id="KW-1185">Reference proteome</keyword>
<accession>A0ABT0WET0</accession>
<name>A0ABT0WET0_9BACI</name>
<dbReference type="Proteomes" id="UP001523262">
    <property type="component" value="Unassembled WGS sequence"/>
</dbReference>
<feature type="compositionally biased region" description="Polar residues" evidence="1">
    <location>
        <begin position="22"/>
        <end position="34"/>
    </location>
</feature>
<sequence>MRDSLIALPRQFFGPGKRGNLNPKNATQGPKSIMSNTGPNSIELGYISLGKPYCISQMKIDINGTCHFISDQSFGDVSIQTSEFVKNLGKYNGRYKLFEDERLSQDEFILGVHDGKWYVALSNKALELKIDNYVRNLFNKTHLKTYLPVMV</sequence>
<evidence type="ECO:0000313" key="3">
    <source>
        <dbReference type="Proteomes" id="UP001523262"/>
    </source>
</evidence>
<protein>
    <submittedName>
        <fullName evidence="2">Uncharacterized protein</fullName>
    </submittedName>
</protein>
<gene>
    <name evidence="2" type="ORF">NDK43_23375</name>
</gene>
<feature type="region of interest" description="Disordered" evidence="1">
    <location>
        <begin position="14"/>
        <end position="34"/>
    </location>
</feature>
<dbReference type="EMBL" id="JAMQCR010000002">
    <property type="protein sequence ID" value="MCM2534748.1"/>
    <property type="molecule type" value="Genomic_DNA"/>
</dbReference>
<evidence type="ECO:0000256" key="1">
    <source>
        <dbReference type="SAM" id="MobiDB-lite"/>
    </source>
</evidence>
<comment type="caution">
    <text evidence="2">The sequence shown here is derived from an EMBL/GenBank/DDBJ whole genome shotgun (WGS) entry which is preliminary data.</text>
</comment>
<reference evidence="2 3" key="1">
    <citation type="submission" date="2022-06" db="EMBL/GenBank/DDBJ databases">
        <authorList>
            <person name="Jeon C.O."/>
        </authorList>
    </citation>
    <scope>NUCLEOTIDE SEQUENCE [LARGE SCALE GENOMIC DNA]</scope>
    <source>
        <strain evidence="2 3">KCTC 13943</strain>
    </source>
</reference>
<organism evidence="2 3">
    <name type="scientific">Neobacillus pocheonensis</name>
    <dbReference type="NCBI Taxonomy" id="363869"/>
    <lineage>
        <taxon>Bacteria</taxon>
        <taxon>Bacillati</taxon>
        <taxon>Bacillota</taxon>
        <taxon>Bacilli</taxon>
        <taxon>Bacillales</taxon>
        <taxon>Bacillaceae</taxon>
        <taxon>Neobacillus</taxon>
    </lineage>
</organism>